<keyword evidence="1 3" id="KW-0560">Oxidoreductase</keyword>
<dbReference type="Proteomes" id="UP001596356">
    <property type="component" value="Unassembled WGS sequence"/>
</dbReference>
<dbReference type="EMBL" id="JBHSWJ010000002">
    <property type="protein sequence ID" value="MFC6715877.1"/>
    <property type="molecule type" value="Genomic_DNA"/>
</dbReference>
<dbReference type="Gene3D" id="3.20.20.100">
    <property type="entry name" value="NADP-dependent oxidoreductase domain"/>
    <property type="match status" value="1"/>
</dbReference>
<dbReference type="InterPro" id="IPR023210">
    <property type="entry name" value="NADP_OxRdtase_dom"/>
</dbReference>
<reference evidence="4" key="1">
    <citation type="journal article" date="2019" name="Int. J. Syst. Evol. Microbiol.">
        <title>The Global Catalogue of Microorganisms (GCM) 10K type strain sequencing project: providing services to taxonomists for standard genome sequencing and annotation.</title>
        <authorList>
            <consortium name="The Broad Institute Genomics Platform"/>
            <consortium name="The Broad Institute Genome Sequencing Center for Infectious Disease"/>
            <person name="Wu L."/>
            <person name="Ma J."/>
        </authorList>
    </citation>
    <scope>NUCLEOTIDE SEQUENCE [LARGE SCALE GENOMIC DNA]</scope>
    <source>
        <strain evidence="4">NBRC 106593</strain>
    </source>
</reference>
<name>A0ABW2AXL5_9MICO</name>
<dbReference type="CDD" id="cd19076">
    <property type="entry name" value="AKR_AKR13A_13D"/>
    <property type="match status" value="1"/>
</dbReference>
<dbReference type="InterPro" id="IPR050791">
    <property type="entry name" value="Aldo-Keto_reductase"/>
</dbReference>
<keyword evidence="4" id="KW-1185">Reference proteome</keyword>
<accession>A0ABW2AXL5</accession>
<dbReference type="SUPFAM" id="SSF51430">
    <property type="entry name" value="NAD(P)-linked oxidoreductase"/>
    <property type="match status" value="1"/>
</dbReference>
<dbReference type="InterPro" id="IPR036812">
    <property type="entry name" value="NAD(P)_OxRdtase_dom_sf"/>
</dbReference>
<evidence type="ECO:0000313" key="4">
    <source>
        <dbReference type="Proteomes" id="UP001596356"/>
    </source>
</evidence>
<dbReference type="PANTHER" id="PTHR43625">
    <property type="entry name" value="AFLATOXIN B1 ALDEHYDE REDUCTASE"/>
    <property type="match status" value="1"/>
</dbReference>
<sequence length="330" mass="34547">MTMTYRTIGDLSVSALGLGCMGMSFAYGPADSAEALATLSRALELGVNFFDTADMYGMGGANEQLLSSFLADHRSEVVLATKFGIVTDPDTGLPAGVNGSPDYVRSAVDASLQRLGTEVIDLYYLHRVDPNVPIEETVGAMAALVTAGKVRHLGISEASADTMRRAAAVHPIAALQSEWSVFSRDIEASDVVAAREIGAAIVPYSPLGRGMLTGSAAALAPGTDDFRTTLPRWQAENIERNRALVAQVSSIAASMDATPGQVALAWLLAQGDDVIPIPGTKRRSYLEENVGAVSLSLSAEQLAALSALQPAGDRYPDMAWVAGESASVAE</sequence>
<dbReference type="PANTHER" id="PTHR43625:SF40">
    <property type="entry name" value="ALDO-KETO REDUCTASE YAKC [NADP(+)]"/>
    <property type="match status" value="1"/>
</dbReference>
<evidence type="ECO:0000259" key="2">
    <source>
        <dbReference type="Pfam" id="PF00248"/>
    </source>
</evidence>
<proteinExistence type="predicted"/>
<feature type="domain" description="NADP-dependent oxidoreductase" evidence="2">
    <location>
        <begin position="16"/>
        <end position="308"/>
    </location>
</feature>
<dbReference type="Pfam" id="PF00248">
    <property type="entry name" value="Aldo_ket_red"/>
    <property type="match status" value="1"/>
</dbReference>
<comment type="caution">
    <text evidence="3">The sequence shown here is derived from an EMBL/GenBank/DDBJ whole genome shotgun (WGS) entry which is preliminary data.</text>
</comment>
<dbReference type="EC" id="1.1.1.-" evidence="3"/>
<dbReference type="GO" id="GO:0016491">
    <property type="term" value="F:oxidoreductase activity"/>
    <property type="evidence" value="ECO:0007669"/>
    <property type="project" value="UniProtKB-KW"/>
</dbReference>
<protein>
    <submittedName>
        <fullName evidence="3">Aldo/keto reductase</fullName>
        <ecNumber evidence="3">1.1.1.-</ecNumber>
    </submittedName>
</protein>
<dbReference type="RefSeq" id="WP_377825281.1">
    <property type="nucleotide sequence ID" value="NZ_JBHSWJ010000002.1"/>
</dbReference>
<organism evidence="3 4">
    <name type="scientific">Branchiibius cervicis</name>
    <dbReference type="NCBI Taxonomy" id="908252"/>
    <lineage>
        <taxon>Bacteria</taxon>
        <taxon>Bacillati</taxon>
        <taxon>Actinomycetota</taxon>
        <taxon>Actinomycetes</taxon>
        <taxon>Micrococcales</taxon>
        <taxon>Dermacoccaceae</taxon>
        <taxon>Branchiibius</taxon>
    </lineage>
</organism>
<evidence type="ECO:0000256" key="1">
    <source>
        <dbReference type="ARBA" id="ARBA00023002"/>
    </source>
</evidence>
<evidence type="ECO:0000313" key="3">
    <source>
        <dbReference type="EMBL" id="MFC6715877.1"/>
    </source>
</evidence>
<gene>
    <name evidence="3" type="ORF">ACFQBT_19400</name>
</gene>